<sequence length="400" mass="42633">MTVPVKGRGPQVAGAAGLFVALSTVAVLLRCYCRVIIVKQFGLDDWLTFISWVLFVFYCTFSIAGTHHGTGQHAYDLPPNELPIGLKWWWACEPVYVLAGLALKASIGVQLLRIAVSKTHKLIIWITVGTLEIVGVAYFLVFVMQCIPSEYFWTRFTGGTGSCMNPQIVVDATYAYSAITCATDWILGLLPISLVWHLQMNSRTKLMVAGILSIGAVASTATIVRIPYVKDLGNQADFLWATSDVAIWSTAETGIGLVASSLATLRPLLRLFLTKSQLGESTSGGLGTQQFGATTNANGYIRSRTPKNGAEEFGLRNDIGKGRGVTTVVEAGGSDGTKRSMSGSRESVGPLTAANNWNTSETKLTDMSSDDGHGSGGGHGGSSGWPTGTKTTTVTHVVES</sequence>
<feature type="transmembrane region" description="Helical" evidence="7">
    <location>
        <begin position="206"/>
        <end position="226"/>
    </location>
</feature>
<dbReference type="Pfam" id="PF20684">
    <property type="entry name" value="Fung_rhodopsin"/>
    <property type="match status" value="1"/>
</dbReference>
<dbReference type="PANTHER" id="PTHR33048">
    <property type="entry name" value="PTH11-LIKE INTEGRAL MEMBRANE PROTEIN (AFU_ORTHOLOGUE AFUA_5G11245)"/>
    <property type="match status" value="1"/>
</dbReference>
<dbReference type="EMBL" id="JAVLET010000013">
    <property type="protein sequence ID" value="KAL0466286.1"/>
    <property type="molecule type" value="Genomic_DNA"/>
</dbReference>
<feature type="transmembrane region" description="Helical" evidence="7">
    <location>
        <begin position="174"/>
        <end position="194"/>
    </location>
</feature>
<evidence type="ECO:0000256" key="6">
    <source>
        <dbReference type="SAM" id="MobiDB-lite"/>
    </source>
</evidence>
<keyword evidence="2 7" id="KW-0812">Transmembrane</keyword>
<dbReference type="InterPro" id="IPR049326">
    <property type="entry name" value="Rhodopsin_dom_fungi"/>
</dbReference>
<comment type="caution">
    <text evidence="9">The sequence shown here is derived from an EMBL/GenBank/DDBJ whole genome shotgun (WGS) entry which is preliminary data.</text>
</comment>
<name>A0ABR3D0T0_NEUIN</name>
<gene>
    <name evidence="9" type="ORF">QR685DRAFT_108642</name>
</gene>
<feature type="compositionally biased region" description="Low complexity" evidence="6">
    <location>
        <begin position="387"/>
        <end position="400"/>
    </location>
</feature>
<keyword evidence="4 7" id="KW-0472">Membrane</keyword>
<dbReference type="InterPro" id="IPR052337">
    <property type="entry name" value="SAT4-like"/>
</dbReference>
<feature type="compositionally biased region" description="Gly residues" evidence="6">
    <location>
        <begin position="374"/>
        <end position="383"/>
    </location>
</feature>
<evidence type="ECO:0000256" key="1">
    <source>
        <dbReference type="ARBA" id="ARBA00004141"/>
    </source>
</evidence>
<comment type="subcellular location">
    <subcellularLocation>
        <location evidence="1">Membrane</location>
        <topology evidence="1">Multi-pass membrane protein</topology>
    </subcellularLocation>
</comment>
<feature type="domain" description="Rhodopsin" evidence="8">
    <location>
        <begin position="29"/>
        <end position="270"/>
    </location>
</feature>
<evidence type="ECO:0000256" key="2">
    <source>
        <dbReference type="ARBA" id="ARBA00022692"/>
    </source>
</evidence>
<protein>
    <recommendedName>
        <fullName evidence="8">Rhodopsin domain-containing protein</fullName>
    </recommendedName>
</protein>
<evidence type="ECO:0000256" key="7">
    <source>
        <dbReference type="SAM" id="Phobius"/>
    </source>
</evidence>
<reference evidence="9 10" key="1">
    <citation type="submission" date="2023-09" db="EMBL/GenBank/DDBJ databases">
        <title>Multi-omics analysis of a traditional fermented food reveals byproduct-associated fungal strains for waste-to-food upcycling.</title>
        <authorList>
            <consortium name="Lawrence Berkeley National Laboratory"/>
            <person name="Rekdal V.M."/>
            <person name="Villalobos-Escobedo J.M."/>
            <person name="Rodriguez-Valeron N."/>
            <person name="Garcia M.O."/>
            <person name="Vasquez D.P."/>
            <person name="Damayanti I."/>
            <person name="Sorensen P.M."/>
            <person name="Baidoo E.E."/>
            <person name="De Carvalho A.C."/>
            <person name="Riley R."/>
            <person name="Lipzen A."/>
            <person name="He G."/>
            <person name="Yan M."/>
            <person name="Haridas S."/>
            <person name="Daum C."/>
            <person name="Yoshinaga Y."/>
            <person name="Ng V."/>
            <person name="Grigoriev I.V."/>
            <person name="Munk R."/>
            <person name="Nuraida L."/>
            <person name="Wijaya C.H."/>
            <person name="Morales P.-C."/>
            <person name="Keasling J.D."/>
        </authorList>
    </citation>
    <scope>NUCLEOTIDE SEQUENCE [LARGE SCALE GENOMIC DNA]</scope>
    <source>
        <strain evidence="9 10">FGSC 2613</strain>
    </source>
</reference>
<feature type="transmembrane region" description="Helical" evidence="7">
    <location>
        <begin position="12"/>
        <end position="33"/>
    </location>
</feature>
<evidence type="ECO:0000259" key="8">
    <source>
        <dbReference type="Pfam" id="PF20684"/>
    </source>
</evidence>
<organism evidence="9 10">
    <name type="scientific">Neurospora intermedia</name>
    <dbReference type="NCBI Taxonomy" id="5142"/>
    <lineage>
        <taxon>Eukaryota</taxon>
        <taxon>Fungi</taxon>
        <taxon>Dikarya</taxon>
        <taxon>Ascomycota</taxon>
        <taxon>Pezizomycotina</taxon>
        <taxon>Sordariomycetes</taxon>
        <taxon>Sordariomycetidae</taxon>
        <taxon>Sordariales</taxon>
        <taxon>Sordariaceae</taxon>
        <taxon>Neurospora</taxon>
    </lineage>
</organism>
<feature type="transmembrane region" description="Helical" evidence="7">
    <location>
        <begin position="45"/>
        <end position="68"/>
    </location>
</feature>
<feature type="region of interest" description="Disordered" evidence="6">
    <location>
        <begin position="298"/>
        <end position="317"/>
    </location>
</feature>
<feature type="transmembrane region" description="Helical" evidence="7">
    <location>
        <begin position="122"/>
        <end position="144"/>
    </location>
</feature>
<evidence type="ECO:0000256" key="4">
    <source>
        <dbReference type="ARBA" id="ARBA00023136"/>
    </source>
</evidence>
<evidence type="ECO:0000313" key="9">
    <source>
        <dbReference type="EMBL" id="KAL0466286.1"/>
    </source>
</evidence>
<comment type="similarity">
    <text evidence="5">Belongs to the SAT4 family.</text>
</comment>
<accession>A0ABR3D0T0</accession>
<dbReference type="Proteomes" id="UP001451303">
    <property type="component" value="Unassembled WGS sequence"/>
</dbReference>
<feature type="transmembrane region" description="Helical" evidence="7">
    <location>
        <begin position="88"/>
        <end position="110"/>
    </location>
</feature>
<proteinExistence type="inferred from homology"/>
<keyword evidence="3 7" id="KW-1133">Transmembrane helix</keyword>
<dbReference type="PANTHER" id="PTHR33048:SF96">
    <property type="entry name" value="INTEGRAL MEMBRANE PROTEIN"/>
    <property type="match status" value="1"/>
</dbReference>
<keyword evidence="10" id="KW-1185">Reference proteome</keyword>
<evidence type="ECO:0000313" key="10">
    <source>
        <dbReference type="Proteomes" id="UP001451303"/>
    </source>
</evidence>
<evidence type="ECO:0000256" key="5">
    <source>
        <dbReference type="ARBA" id="ARBA00038359"/>
    </source>
</evidence>
<feature type="compositionally biased region" description="Polar residues" evidence="6">
    <location>
        <begin position="353"/>
        <end position="367"/>
    </location>
</feature>
<feature type="region of interest" description="Disordered" evidence="6">
    <location>
        <begin position="330"/>
        <end position="400"/>
    </location>
</feature>
<evidence type="ECO:0000256" key="3">
    <source>
        <dbReference type="ARBA" id="ARBA00022989"/>
    </source>
</evidence>